<keyword evidence="1" id="KW-0285">Flavoprotein</keyword>
<organism evidence="4 5">
    <name type="scientific">Skermania pinensis</name>
    <dbReference type="NCBI Taxonomy" id="39122"/>
    <lineage>
        <taxon>Bacteria</taxon>
        <taxon>Bacillati</taxon>
        <taxon>Actinomycetota</taxon>
        <taxon>Actinomycetes</taxon>
        <taxon>Mycobacteriales</taxon>
        <taxon>Gordoniaceae</taxon>
        <taxon>Skermania</taxon>
    </lineage>
</organism>
<dbReference type="Proteomes" id="UP000887023">
    <property type="component" value="Chromosome"/>
</dbReference>
<dbReference type="Gene3D" id="3.50.50.60">
    <property type="entry name" value="FAD/NAD(P)-binding domain"/>
    <property type="match status" value="1"/>
</dbReference>
<feature type="domain" description="FAD-binding" evidence="3">
    <location>
        <begin position="6"/>
        <end position="200"/>
    </location>
</feature>
<sequence length="202" mass="21408">MSDIEIPVLTVGGGGAGLTASMLLSHKGVESLLVSGLPTTSTLPKAHVLNQRAMEIFTEVGVAPEIYQRSTPAENMRATGWYAGLTGDHENYGRLLGKLEVWGGGYTDPDYIAASPCRTCNLPQIRLEPVLKAHAEKLNPEGVRFNHEVVDVSQDADGVTATVHSKDDDSTYTVRSQYLIAADGGRTVGKRLGVGMSGPTGS</sequence>
<dbReference type="SUPFAM" id="SSF51905">
    <property type="entry name" value="FAD/NAD(P)-binding domain"/>
    <property type="match status" value="1"/>
</dbReference>
<dbReference type="PANTHER" id="PTHR43004">
    <property type="entry name" value="TRK SYSTEM POTASSIUM UPTAKE PROTEIN"/>
    <property type="match status" value="1"/>
</dbReference>
<accession>A0ABX8S659</accession>
<evidence type="ECO:0000256" key="2">
    <source>
        <dbReference type="ARBA" id="ARBA00022827"/>
    </source>
</evidence>
<evidence type="ECO:0000313" key="5">
    <source>
        <dbReference type="Proteomes" id="UP000887023"/>
    </source>
</evidence>
<dbReference type="InterPro" id="IPR050641">
    <property type="entry name" value="RIFMO-like"/>
</dbReference>
<dbReference type="PANTHER" id="PTHR43004:SF8">
    <property type="entry name" value="FAD-BINDING DOMAIN-CONTAINING PROTEIN-RELATED"/>
    <property type="match status" value="1"/>
</dbReference>
<evidence type="ECO:0000256" key="1">
    <source>
        <dbReference type="ARBA" id="ARBA00022630"/>
    </source>
</evidence>
<reference evidence="4" key="1">
    <citation type="submission" date="2021-07" db="EMBL/GenBank/DDBJ databases">
        <title>Candidatus Kaistella beijingensis sp. nov. isolated from a municipal wastewater treatment plant is involved in sludge foaming.</title>
        <authorList>
            <person name="Song Y."/>
            <person name="Liu S.-J."/>
        </authorList>
    </citation>
    <scope>NUCLEOTIDE SEQUENCE</scope>
    <source>
        <strain evidence="4">DSM 43998</strain>
    </source>
</reference>
<proteinExistence type="predicted"/>
<gene>
    <name evidence="4" type="ORF">KV203_10930</name>
</gene>
<dbReference type="PRINTS" id="PR00420">
    <property type="entry name" value="RNGMNOXGNASE"/>
</dbReference>
<dbReference type="InterPro" id="IPR036188">
    <property type="entry name" value="FAD/NAD-bd_sf"/>
</dbReference>
<name>A0ABX8S659_9ACTN</name>
<keyword evidence="4" id="KW-0560">Oxidoreductase</keyword>
<dbReference type="Gene3D" id="3.30.9.10">
    <property type="entry name" value="D-Amino Acid Oxidase, subunit A, domain 2"/>
    <property type="match status" value="1"/>
</dbReference>
<dbReference type="EMBL" id="CP079105">
    <property type="protein sequence ID" value="QXQ12497.1"/>
    <property type="molecule type" value="Genomic_DNA"/>
</dbReference>
<evidence type="ECO:0000313" key="4">
    <source>
        <dbReference type="EMBL" id="QXQ12497.1"/>
    </source>
</evidence>
<dbReference type="Pfam" id="PF01494">
    <property type="entry name" value="FAD_binding_3"/>
    <property type="match status" value="1"/>
</dbReference>
<protein>
    <submittedName>
        <fullName evidence="4">FAD-dependent monooxygenase</fullName>
    </submittedName>
</protein>
<keyword evidence="5" id="KW-1185">Reference proteome</keyword>
<keyword evidence="4" id="KW-0503">Monooxygenase</keyword>
<evidence type="ECO:0000259" key="3">
    <source>
        <dbReference type="Pfam" id="PF01494"/>
    </source>
</evidence>
<dbReference type="InterPro" id="IPR002938">
    <property type="entry name" value="FAD-bd"/>
</dbReference>
<dbReference type="GO" id="GO:0004497">
    <property type="term" value="F:monooxygenase activity"/>
    <property type="evidence" value="ECO:0007669"/>
    <property type="project" value="UniProtKB-KW"/>
</dbReference>
<keyword evidence="2" id="KW-0274">FAD</keyword>